<evidence type="ECO:0008006" key="4">
    <source>
        <dbReference type="Google" id="ProtNLM"/>
    </source>
</evidence>
<dbReference type="AlphaFoldDB" id="A0AAV5VD78"/>
<keyword evidence="1" id="KW-1133">Transmembrane helix</keyword>
<evidence type="ECO:0000313" key="2">
    <source>
        <dbReference type="EMBL" id="GMT16409.1"/>
    </source>
</evidence>
<evidence type="ECO:0000256" key="1">
    <source>
        <dbReference type="SAM" id="Phobius"/>
    </source>
</evidence>
<evidence type="ECO:0000313" key="3">
    <source>
        <dbReference type="Proteomes" id="UP001432322"/>
    </source>
</evidence>
<gene>
    <name evidence="2" type="ORF">PFISCL1PPCAC_7706</name>
</gene>
<feature type="transmembrane region" description="Helical" evidence="1">
    <location>
        <begin position="12"/>
        <end position="32"/>
    </location>
</feature>
<accession>A0AAV5VD78</accession>
<reference evidence="2" key="1">
    <citation type="submission" date="2023-10" db="EMBL/GenBank/DDBJ databases">
        <title>Genome assembly of Pristionchus species.</title>
        <authorList>
            <person name="Yoshida K."/>
            <person name="Sommer R.J."/>
        </authorList>
    </citation>
    <scope>NUCLEOTIDE SEQUENCE</scope>
    <source>
        <strain evidence="2">RS5133</strain>
    </source>
</reference>
<protein>
    <recommendedName>
        <fullName evidence="4">NADH dehydrogenase subunit 6</fullName>
    </recommendedName>
</protein>
<keyword evidence="1" id="KW-0472">Membrane</keyword>
<feature type="non-terminal residue" evidence="2">
    <location>
        <position position="1"/>
    </location>
</feature>
<feature type="transmembrane region" description="Helical" evidence="1">
    <location>
        <begin position="63"/>
        <end position="82"/>
    </location>
</feature>
<keyword evidence="3" id="KW-1185">Reference proteome</keyword>
<feature type="non-terminal residue" evidence="2">
    <location>
        <position position="83"/>
    </location>
</feature>
<dbReference type="Proteomes" id="UP001432322">
    <property type="component" value="Unassembled WGS sequence"/>
</dbReference>
<organism evidence="2 3">
    <name type="scientific">Pristionchus fissidentatus</name>
    <dbReference type="NCBI Taxonomy" id="1538716"/>
    <lineage>
        <taxon>Eukaryota</taxon>
        <taxon>Metazoa</taxon>
        <taxon>Ecdysozoa</taxon>
        <taxon>Nematoda</taxon>
        <taxon>Chromadorea</taxon>
        <taxon>Rhabditida</taxon>
        <taxon>Rhabditina</taxon>
        <taxon>Diplogasteromorpha</taxon>
        <taxon>Diplogasteroidea</taxon>
        <taxon>Neodiplogasteridae</taxon>
        <taxon>Pristionchus</taxon>
    </lineage>
</organism>
<sequence>STTLSEGGRSPVFFMVIVDFLLVTGVFVSSSLFFSFPISFIIFVGAGIDFCCCGGVESASGAALIVVELLLLLPAGCAVFAAG</sequence>
<dbReference type="EMBL" id="BTSY01000002">
    <property type="protein sequence ID" value="GMT16409.1"/>
    <property type="molecule type" value="Genomic_DNA"/>
</dbReference>
<name>A0AAV5VD78_9BILA</name>
<comment type="caution">
    <text evidence="2">The sequence shown here is derived from an EMBL/GenBank/DDBJ whole genome shotgun (WGS) entry which is preliminary data.</text>
</comment>
<keyword evidence="1" id="KW-0812">Transmembrane</keyword>
<proteinExistence type="predicted"/>